<dbReference type="PANTHER" id="PTHR33990:SF4">
    <property type="entry name" value="PHNB-LIKE DOMAIN-CONTAINING PROTEIN"/>
    <property type="match status" value="1"/>
</dbReference>
<feature type="domain" description="Glyoxalase/fosfomycin resistance/dioxygenase" evidence="1">
    <location>
        <begin position="13"/>
        <end position="140"/>
    </location>
</feature>
<dbReference type="InterPro" id="IPR004360">
    <property type="entry name" value="Glyas_Fos-R_dOase_dom"/>
</dbReference>
<name>A0ABT9Z8G7_9BACI</name>
<dbReference type="Proteomes" id="UP001232245">
    <property type="component" value="Unassembled WGS sequence"/>
</dbReference>
<dbReference type="InterPro" id="IPR029068">
    <property type="entry name" value="Glyas_Bleomycin-R_OHBP_Dase"/>
</dbReference>
<dbReference type="SUPFAM" id="SSF54593">
    <property type="entry name" value="Glyoxalase/Bleomycin resistance protein/Dihydroxybiphenyl dioxygenase"/>
    <property type="match status" value="1"/>
</dbReference>
<dbReference type="EMBL" id="JAUSTZ010000014">
    <property type="protein sequence ID" value="MDQ0228111.1"/>
    <property type="molecule type" value="Genomic_DNA"/>
</dbReference>
<evidence type="ECO:0000259" key="1">
    <source>
        <dbReference type="Pfam" id="PF00903"/>
    </source>
</evidence>
<dbReference type="Pfam" id="PF00903">
    <property type="entry name" value="Glyoxalase"/>
    <property type="match status" value="1"/>
</dbReference>
<proteinExistence type="predicted"/>
<dbReference type="RefSeq" id="WP_174879891.1">
    <property type="nucleotide sequence ID" value="NZ_CADEPK010000078.1"/>
</dbReference>
<dbReference type="PANTHER" id="PTHR33990">
    <property type="entry name" value="PROTEIN YJDN-RELATED"/>
    <property type="match status" value="1"/>
</dbReference>
<organism evidence="2 3">
    <name type="scientific">Metabacillus niabensis</name>
    <dbReference type="NCBI Taxonomy" id="324854"/>
    <lineage>
        <taxon>Bacteria</taxon>
        <taxon>Bacillati</taxon>
        <taxon>Bacillota</taxon>
        <taxon>Bacilli</taxon>
        <taxon>Bacillales</taxon>
        <taxon>Bacillaceae</taxon>
        <taxon>Metabacillus</taxon>
    </lineage>
</organism>
<sequence>MNFEVIPFLSLNGQAAAAIAFYEEYLGAKVIFKKTYQEMKEMVPNFSYEEGKDDYITHSVLEIGRNKLMIAEEEMDTTQPWQQGNSFSLCIQSKDYNEIDKLYRSLTKHKEVTVLAPFEKNSFSPGYGIIRDPFGVVIQLCVTVHDF</sequence>
<dbReference type="Gene3D" id="3.10.180.10">
    <property type="entry name" value="2,3-Dihydroxybiphenyl 1,2-Dioxygenase, domain 1"/>
    <property type="match status" value="1"/>
</dbReference>
<protein>
    <submittedName>
        <fullName evidence="2">PhnB protein</fullName>
    </submittedName>
</protein>
<keyword evidence="3" id="KW-1185">Reference proteome</keyword>
<evidence type="ECO:0000313" key="3">
    <source>
        <dbReference type="Proteomes" id="UP001232245"/>
    </source>
</evidence>
<gene>
    <name evidence="2" type="ORF">J2S02_004475</name>
</gene>
<reference evidence="2 3" key="1">
    <citation type="submission" date="2023-07" db="EMBL/GenBank/DDBJ databases">
        <title>Genomic Encyclopedia of Type Strains, Phase IV (KMG-IV): sequencing the most valuable type-strain genomes for metagenomic binning, comparative biology and taxonomic classification.</title>
        <authorList>
            <person name="Goeker M."/>
        </authorList>
    </citation>
    <scope>NUCLEOTIDE SEQUENCE [LARGE SCALE GENOMIC DNA]</scope>
    <source>
        <strain evidence="2 3">DSM 17723</strain>
    </source>
</reference>
<comment type="caution">
    <text evidence="2">The sequence shown here is derived from an EMBL/GenBank/DDBJ whole genome shotgun (WGS) entry which is preliminary data.</text>
</comment>
<evidence type="ECO:0000313" key="2">
    <source>
        <dbReference type="EMBL" id="MDQ0228111.1"/>
    </source>
</evidence>
<accession>A0ABT9Z8G7</accession>